<keyword evidence="10" id="KW-1185">Reference proteome</keyword>
<dbReference type="PANTHER" id="PTHR10758">
    <property type="entry name" value="26S PROTEASOME NON-ATPASE REGULATORY SUBUNIT 3/COP9 SIGNALOSOME COMPLEX SUBUNIT 3"/>
    <property type="match status" value="1"/>
</dbReference>
<accession>A0A433D3H7</accession>
<comment type="subcellular location">
    <subcellularLocation>
        <location evidence="2">Cytoplasm</location>
    </subcellularLocation>
    <subcellularLocation>
        <location evidence="1">Nucleus</location>
    </subcellularLocation>
</comment>
<evidence type="ECO:0000256" key="7">
    <source>
        <dbReference type="ARBA" id="ARBA00023242"/>
    </source>
</evidence>
<evidence type="ECO:0000256" key="2">
    <source>
        <dbReference type="ARBA" id="ARBA00004496"/>
    </source>
</evidence>
<evidence type="ECO:0000256" key="1">
    <source>
        <dbReference type="ARBA" id="ARBA00004123"/>
    </source>
</evidence>
<evidence type="ECO:0000313" key="9">
    <source>
        <dbReference type="EMBL" id="RUP45389.1"/>
    </source>
</evidence>
<dbReference type="InterPro" id="IPR050756">
    <property type="entry name" value="CSN3"/>
</dbReference>
<dbReference type="InterPro" id="IPR036390">
    <property type="entry name" value="WH_DNA-bd_sf"/>
</dbReference>
<evidence type="ECO:0000256" key="6">
    <source>
        <dbReference type="ARBA" id="ARBA00022790"/>
    </source>
</evidence>
<dbReference type="Pfam" id="PF22788">
    <property type="entry name" value="COP9_hel_rpt"/>
    <property type="match status" value="1"/>
</dbReference>
<name>A0A433D3H7_9FUNG</name>
<keyword evidence="6" id="KW-0736">Signalosome</keyword>
<evidence type="ECO:0000259" key="8">
    <source>
        <dbReference type="PROSITE" id="PS50250"/>
    </source>
</evidence>
<evidence type="ECO:0000313" key="10">
    <source>
        <dbReference type="Proteomes" id="UP000268093"/>
    </source>
</evidence>
<dbReference type="SUPFAM" id="SSF46785">
    <property type="entry name" value="Winged helix' DNA-binding domain"/>
    <property type="match status" value="1"/>
</dbReference>
<dbReference type="AlphaFoldDB" id="A0A433D3H7"/>
<dbReference type="GO" id="GO:0008180">
    <property type="term" value="C:COP9 signalosome"/>
    <property type="evidence" value="ECO:0007669"/>
    <property type="project" value="UniProtKB-KW"/>
</dbReference>
<dbReference type="GO" id="GO:0005737">
    <property type="term" value="C:cytoplasm"/>
    <property type="evidence" value="ECO:0007669"/>
    <property type="project" value="UniProtKB-SubCell"/>
</dbReference>
<comment type="similarity">
    <text evidence="3">Belongs to the CSN3 family.</text>
</comment>
<reference evidence="9 10" key="1">
    <citation type="journal article" date="2018" name="New Phytol.">
        <title>Phylogenomics of Endogonaceae and evolution of mycorrhizas within Mucoromycota.</title>
        <authorList>
            <person name="Chang Y."/>
            <person name="Desiro A."/>
            <person name="Na H."/>
            <person name="Sandor L."/>
            <person name="Lipzen A."/>
            <person name="Clum A."/>
            <person name="Barry K."/>
            <person name="Grigoriev I.V."/>
            <person name="Martin F.M."/>
            <person name="Stajich J.E."/>
            <person name="Smith M.E."/>
            <person name="Bonito G."/>
            <person name="Spatafora J.W."/>
        </authorList>
    </citation>
    <scope>NUCLEOTIDE SEQUENCE [LARGE SCALE GENOMIC DNA]</scope>
    <source>
        <strain evidence="9 10">GMNB39</strain>
    </source>
</reference>
<dbReference type="EMBL" id="RBNI01007364">
    <property type="protein sequence ID" value="RUP45389.1"/>
    <property type="molecule type" value="Genomic_DNA"/>
</dbReference>
<sequence>MSMSAPNVSGSISGISPNCDELLAVIVSSAGAPPDVIPKRLLPALKNASSQIFLLSTSDGKDPLTVLDPEKNTIGFLYFVTTRSYIDRPNNVPGLIQHLVNFINKFDPEEAKLAIDRFTAIPEALSRLASGIGKPVLAIRPLVTAIQRLAPTPAHLTTLHYRFIKICLLSKHYKDALAVLDNDIEEVDPQRLSINVEDVLLYHYYGGMAYIGMKRFDRALEFFSLVISSPSQVTSAIQIEAHKKYVLVSLLEHGKLLPLPKYTTQVVLRVFKNNCGGYLEFAQAFESLNVTRVKNEFAKVADMFTKDKNLGLARQVLQALYCRNIQQLTQTYMTLSLADIAKQVGLEGPRAVHEAEELVVQMIESGQIFATISHAHAQGGGMVSFDDDPDRYDNGLTLAELDARIQRAAAVGERVGKLDRGIGLSKEFLARVSINIPFHYDLYVVIGMFR</sequence>
<evidence type="ECO:0000256" key="3">
    <source>
        <dbReference type="ARBA" id="ARBA00007084"/>
    </source>
</evidence>
<feature type="domain" description="PCI" evidence="8">
    <location>
        <begin position="215"/>
        <end position="386"/>
    </location>
</feature>
<keyword evidence="7" id="KW-0539">Nucleus</keyword>
<dbReference type="InterPro" id="IPR000717">
    <property type="entry name" value="PCI_dom"/>
</dbReference>
<evidence type="ECO:0000256" key="4">
    <source>
        <dbReference type="ARBA" id="ARBA00014878"/>
    </source>
</evidence>
<protein>
    <recommendedName>
        <fullName evidence="4">COP9 signalosome complex subunit 3</fullName>
    </recommendedName>
</protein>
<dbReference type="GO" id="GO:0006511">
    <property type="term" value="P:ubiquitin-dependent protein catabolic process"/>
    <property type="evidence" value="ECO:0007669"/>
    <property type="project" value="TreeGrafter"/>
</dbReference>
<dbReference type="Proteomes" id="UP000268093">
    <property type="component" value="Unassembled WGS sequence"/>
</dbReference>
<dbReference type="PROSITE" id="PS50250">
    <property type="entry name" value="PCI"/>
    <property type="match status" value="1"/>
</dbReference>
<comment type="caution">
    <text evidence="9">The sequence shown here is derived from an EMBL/GenBank/DDBJ whole genome shotgun (WGS) entry which is preliminary data.</text>
</comment>
<dbReference type="SMART" id="SM00088">
    <property type="entry name" value="PINT"/>
    <property type="match status" value="1"/>
</dbReference>
<dbReference type="OrthoDB" id="29061at2759"/>
<dbReference type="PANTHER" id="PTHR10758:SF1">
    <property type="entry name" value="COP9 SIGNALOSOME COMPLEX SUBUNIT 3"/>
    <property type="match status" value="1"/>
</dbReference>
<evidence type="ECO:0000256" key="5">
    <source>
        <dbReference type="ARBA" id="ARBA00022490"/>
    </source>
</evidence>
<proteinExistence type="inferred from homology"/>
<gene>
    <name evidence="9" type="ORF">BC936DRAFT_148241</name>
</gene>
<keyword evidence="5" id="KW-0963">Cytoplasm</keyword>
<dbReference type="Pfam" id="PF01399">
    <property type="entry name" value="PCI"/>
    <property type="match status" value="1"/>
</dbReference>
<organism evidence="9 10">
    <name type="scientific">Jimgerdemannia flammicorona</name>
    <dbReference type="NCBI Taxonomy" id="994334"/>
    <lineage>
        <taxon>Eukaryota</taxon>
        <taxon>Fungi</taxon>
        <taxon>Fungi incertae sedis</taxon>
        <taxon>Mucoromycota</taxon>
        <taxon>Mucoromycotina</taxon>
        <taxon>Endogonomycetes</taxon>
        <taxon>Endogonales</taxon>
        <taxon>Endogonaceae</taxon>
        <taxon>Jimgerdemannia</taxon>
    </lineage>
</organism>
<dbReference type="InterPro" id="IPR055089">
    <property type="entry name" value="COP9_N"/>
</dbReference>